<dbReference type="GO" id="GO:0051539">
    <property type="term" value="F:4 iron, 4 sulfur cluster binding"/>
    <property type="evidence" value="ECO:0007669"/>
    <property type="project" value="UniProtKB-UniRule"/>
</dbReference>
<dbReference type="InterPro" id="IPR000581">
    <property type="entry name" value="ILV_EDD_N"/>
</dbReference>
<dbReference type="Pfam" id="PF24877">
    <property type="entry name" value="ILV_EDD_C"/>
    <property type="match status" value="1"/>
</dbReference>
<dbReference type="SUPFAM" id="SSF52016">
    <property type="entry name" value="LeuD/IlvD-like"/>
    <property type="match status" value="1"/>
</dbReference>
<dbReference type="EMBL" id="PDOB01000023">
    <property type="protein sequence ID" value="PIL39136.1"/>
    <property type="molecule type" value="Genomic_DNA"/>
</dbReference>
<sequence length="638" mass="67902">MVLHPVVLAVTDRIVKRSRPSRAAYLAHLDAARVQGVQRTALSCTNLAHGFAAFPVDDKLKLREQKKPSVAIVSSYNDMLSAHQPFESFPKIIKEAVRQVDAVAQFAGGVPAMCDGVTQGQPGMELSLFSRDAIAMGTAIALSHNMFDAALYLGVCDKIVPGLLIGALHFGHLPAVFVPAGPMTSGMSNKEKARIRQLYAQGKATREELLECESASYHGAGTCTFYGTANSNQMLMEIMGLHLPGAAFITPGTPLRDALTAAAAQRAVAISQQNGNYTPVGHIVDEKCIVNAVVGLLATGGSTNHTLHLVAIAKAAGIVIDWDDFDELSAIIPMLTRIYPNGDADVNHFNAAGGPGFVIRELLDAGLLHDDVTTILGRGLRKHCMEPFLDADKVVWKPVPEVTADDSVLRPASAPFAKDGGMILVSGNLGRAVMKVSAVKQEHRIVEAPALTFDSQEDFMHAYQAGRLDRDFVAVLRFQGPRANGMPELHALTPALSNLQDAGRRVALVTDGRMSGASGKVPAAIHVSPEILAGGPLGLVRDGDIIRLDASAGTLNALVPLEVWQARSQATADLSSSHIGMGRELFSMFRNNISEAEKGATTFPLPSPIPTIVPLHESSDVNDIVPGSDEDFLIKTSK</sequence>
<evidence type="ECO:0000313" key="13">
    <source>
        <dbReference type="EMBL" id="PIL39136.1"/>
    </source>
</evidence>
<keyword evidence="2 9" id="KW-0004">4Fe-4S</keyword>
<comment type="pathway">
    <text evidence="9">Carbohydrate metabolism; Entner-Doudoroff pathway.</text>
</comment>
<comment type="cofactor">
    <cofactor evidence="9">
        <name>[4Fe-4S] cluster</name>
        <dbReference type="ChEBI" id="CHEBI:49883"/>
    </cofactor>
    <text evidence="9">Binds 1 [4Fe-4S] cluster.</text>
</comment>
<dbReference type="PANTHER" id="PTHR43661:SF1">
    <property type="entry name" value="PHOSPHOGLUCONATE DEHYDRATASE"/>
    <property type="match status" value="1"/>
</dbReference>
<organism evidence="13 14">
    <name type="scientific">Massilia psychrophila</name>
    <dbReference type="NCBI Taxonomy" id="1603353"/>
    <lineage>
        <taxon>Bacteria</taxon>
        <taxon>Pseudomonadati</taxon>
        <taxon>Pseudomonadota</taxon>
        <taxon>Betaproteobacteria</taxon>
        <taxon>Burkholderiales</taxon>
        <taxon>Oxalobacteraceae</taxon>
        <taxon>Telluria group</taxon>
        <taxon>Massilia</taxon>
    </lineage>
</organism>
<dbReference type="EC" id="4.2.1.12" evidence="9 10"/>
<dbReference type="InterPro" id="IPR004786">
    <property type="entry name" value="6-phosphgluc_deHydtase"/>
</dbReference>
<keyword evidence="6 9" id="KW-0311">Gluconate utilization</keyword>
<dbReference type="Proteomes" id="UP000228593">
    <property type="component" value="Unassembled WGS sequence"/>
</dbReference>
<dbReference type="UniPathway" id="UPA00226"/>
<evidence type="ECO:0000256" key="9">
    <source>
        <dbReference type="HAMAP-Rule" id="MF_02094"/>
    </source>
</evidence>
<dbReference type="NCBIfam" id="TIGR01196">
    <property type="entry name" value="edd"/>
    <property type="match status" value="1"/>
</dbReference>
<dbReference type="Pfam" id="PF00920">
    <property type="entry name" value="ILVD_EDD_N"/>
    <property type="match status" value="1"/>
</dbReference>
<keyword evidence="8 9" id="KW-0119">Carbohydrate metabolism</keyword>
<dbReference type="PROSITE" id="PS00886">
    <property type="entry name" value="ILVD_EDD_1"/>
    <property type="match status" value="1"/>
</dbReference>
<keyword evidence="3 9" id="KW-0479">Metal-binding</keyword>
<dbReference type="GO" id="GO:0005829">
    <property type="term" value="C:cytosol"/>
    <property type="evidence" value="ECO:0007669"/>
    <property type="project" value="TreeGrafter"/>
</dbReference>
<evidence type="ECO:0000256" key="8">
    <source>
        <dbReference type="ARBA" id="ARBA00023277"/>
    </source>
</evidence>
<keyword evidence="7 9" id="KW-0456">Lyase</keyword>
<dbReference type="RefSeq" id="WP_099916661.1">
    <property type="nucleotide sequence ID" value="NZ_BMHS01000021.1"/>
</dbReference>
<dbReference type="HAMAP" id="MF_02094">
    <property type="entry name" value="Edd"/>
    <property type="match status" value="1"/>
</dbReference>
<evidence type="ECO:0000313" key="14">
    <source>
        <dbReference type="Proteomes" id="UP000228593"/>
    </source>
</evidence>
<dbReference type="Gene3D" id="3.50.30.80">
    <property type="entry name" value="IlvD/EDD C-terminal domain-like"/>
    <property type="match status" value="1"/>
</dbReference>
<dbReference type="SUPFAM" id="SSF143975">
    <property type="entry name" value="IlvD/EDD N-terminal domain-like"/>
    <property type="match status" value="1"/>
</dbReference>
<comment type="similarity">
    <text evidence="1 9">Belongs to the IlvD/Edd family.</text>
</comment>
<comment type="function">
    <text evidence="9">Catalyzes the dehydration of 6-phospho-D-gluconate to 2-dehydro-3-deoxy-6-phospho-D-gluconate.</text>
</comment>
<proteinExistence type="inferred from homology"/>
<dbReference type="InterPro" id="IPR037237">
    <property type="entry name" value="IlvD/EDD_N"/>
</dbReference>
<comment type="caution">
    <text evidence="13">The sequence shown here is derived from an EMBL/GenBank/DDBJ whole genome shotgun (WGS) entry which is preliminary data.</text>
</comment>
<evidence type="ECO:0000256" key="10">
    <source>
        <dbReference type="NCBIfam" id="TIGR01196"/>
    </source>
</evidence>
<dbReference type="PROSITE" id="PS00887">
    <property type="entry name" value="ILVD_EDD_2"/>
    <property type="match status" value="1"/>
</dbReference>
<gene>
    <name evidence="9" type="primary">edd</name>
    <name evidence="13" type="ORF">CR103_14330</name>
</gene>
<evidence type="ECO:0000256" key="6">
    <source>
        <dbReference type="ARBA" id="ARBA00023064"/>
    </source>
</evidence>
<keyword evidence="5 9" id="KW-0411">Iron-sulfur</keyword>
<dbReference type="InterPro" id="IPR042096">
    <property type="entry name" value="Dihydro-acid_dehy_C"/>
</dbReference>
<reference evidence="13 14" key="1">
    <citation type="submission" date="2017-10" db="EMBL/GenBank/DDBJ databases">
        <title>Massilia psychrophilum sp. nov., a novel purple-pigmented bacterium isolated from Tianshan glacier, Xinjiang Municipality, China.</title>
        <authorList>
            <person name="Wang H."/>
        </authorList>
    </citation>
    <scope>NUCLEOTIDE SEQUENCE [LARGE SCALE GENOMIC DNA]</scope>
    <source>
        <strain evidence="13 14">JCM 30813</strain>
    </source>
</reference>
<feature type="domain" description="Dihydroxy-acid/6-phosphogluconate dehydratase N-terminal" evidence="11">
    <location>
        <begin position="67"/>
        <end position="381"/>
    </location>
</feature>
<dbReference type="GO" id="GO:0019521">
    <property type="term" value="P:D-gluconate metabolic process"/>
    <property type="evidence" value="ECO:0007669"/>
    <property type="project" value="UniProtKB-KW"/>
</dbReference>
<evidence type="ECO:0000256" key="3">
    <source>
        <dbReference type="ARBA" id="ARBA00022723"/>
    </source>
</evidence>
<evidence type="ECO:0000256" key="1">
    <source>
        <dbReference type="ARBA" id="ARBA00006486"/>
    </source>
</evidence>
<evidence type="ECO:0000256" key="2">
    <source>
        <dbReference type="ARBA" id="ARBA00022485"/>
    </source>
</evidence>
<dbReference type="GO" id="GO:0046872">
    <property type="term" value="F:metal ion binding"/>
    <property type="evidence" value="ECO:0007669"/>
    <property type="project" value="UniProtKB-KW"/>
</dbReference>
<dbReference type="GO" id="GO:0004456">
    <property type="term" value="F:phosphogluconate dehydratase activity"/>
    <property type="evidence" value="ECO:0007669"/>
    <property type="project" value="UniProtKB-UniRule"/>
</dbReference>
<evidence type="ECO:0000256" key="4">
    <source>
        <dbReference type="ARBA" id="ARBA00023004"/>
    </source>
</evidence>
<evidence type="ECO:0000259" key="12">
    <source>
        <dbReference type="Pfam" id="PF24877"/>
    </source>
</evidence>
<dbReference type="AlphaFoldDB" id="A0A2G8SZC4"/>
<feature type="binding site" evidence="9">
    <location>
        <position position="156"/>
    </location>
    <ligand>
        <name>[4Fe-4S] cluster</name>
        <dbReference type="ChEBI" id="CHEBI:49883"/>
    </ligand>
</feature>
<feature type="binding site" evidence="9">
    <location>
        <position position="223"/>
    </location>
    <ligand>
        <name>[4Fe-4S] cluster</name>
        <dbReference type="ChEBI" id="CHEBI:49883"/>
    </ligand>
</feature>
<dbReference type="OrthoDB" id="9807077at2"/>
<dbReference type="GO" id="GO:0009255">
    <property type="term" value="P:Entner-Doudoroff pathway through 6-phosphogluconate"/>
    <property type="evidence" value="ECO:0007669"/>
    <property type="project" value="UniProtKB-UniRule"/>
</dbReference>
<evidence type="ECO:0000256" key="5">
    <source>
        <dbReference type="ARBA" id="ARBA00023014"/>
    </source>
</evidence>
<dbReference type="InterPro" id="IPR056740">
    <property type="entry name" value="ILV_EDD_C"/>
</dbReference>
<dbReference type="PANTHER" id="PTHR43661">
    <property type="entry name" value="D-XYLONATE DEHYDRATASE"/>
    <property type="match status" value="1"/>
</dbReference>
<keyword evidence="14" id="KW-1185">Reference proteome</keyword>
<evidence type="ECO:0000259" key="11">
    <source>
        <dbReference type="Pfam" id="PF00920"/>
    </source>
</evidence>
<keyword evidence="4 9" id="KW-0408">Iron</keyword>
<feature type="domain" description="Dihydroxy-acid/6-phosphogluconate dehydratase C-terminal" evidence="12">
    <location>
        <begin position="408"/>
        <end position="600"/>
    </location>
</feature>
<accession>A0A2G8SZC4</accession>
<name>A0A2G8SZC4_9BURK</name>
<comment type="catalytic activity">
    <reaction evidence="9">
        <text>6-phospho-D-gluconate = 2-dehydro-3-deoxy-6-phospho-D-gluconate + H2O</text>
        <dbReference type="Rhea" id="RHEA:17277"/>
        <dbReference type="ChEBI" id="CHEBI:15377"/>
        <dbReference type="ChEBI" id="CHEBI:57569"/>
        <dbReference type="ChEBI" id="CHEBI:58759"/>
        <dbReference type="EC" id="4.2.1.12"/>
    </reaction>
</comment>
<evidence type="ECO:0000256" key="7">
    <source>
        <dbReference type="ARBA" id="ARBA00023239"/>
    </source>
</evidence>
<protein>
    <recommendedName>
        <fullName evidence="9 10">Phosphogluconate dehydratase</fullName>
        <ecNumber evidence="9 10">4.2.1.12</ecNumber>
    </recommendedName>
</protein>
<dbReference type="InterPro" id="IPR020558">
    <property type="entry name" value="DiOHA_6PGluconate_deHydtase_CS"/>
</dbReference>